<name>A0ABT7VRR6_9GAMM</name>
<dbReference type="PIRSF" id="PIRSF029347">
    <property type="entry name" value="RecF"/>
    <property type="match status" value="1"/>
</dbReference>
<proteinExistence type="predicted"/>
<dbReference type="PANTHER" id="PTHR32182:SF0">
    <property type="entry name" value="DNA REPLICATION AND REPAIR PROTEIN RECF"/>
    <property type="match status" value="1"/>
</dbReference>
<dbReference type="InterPro" id="IPR003959">
    <property type="entry name" value="ATPase_AAA_core"/>
</dbReference>
<dbReference type="InterPro" id="IPR027417">
    <property type="entry name" value="P-loop_NTPase"/>
</dbReference>
<organism evidence="2 3">
    <name type="scientific">Candidatus Marithioploca araucensis</name>
    <dbReference type="NCBI Taxonomy" id="70273"/>
    <lineage>
        <taxon>Bacteria</taxon>
        <taxon>Pseudomonadati</taxon>
        <taxon>Pseudomonadota</taxon>
        <taxon>Gammaproteobacteria</taxon>
        <taxon>Thiotrichales</taxon>
        <taxon>Thiotrichaceae</taxon>
        <taxon>Candidatus Marithioploca</taxon>
    </lineage>
</organism>
<dbReference type="Pfam" id="PF13304">
    <property type="entry name" value="AAA_21"/>
    <property type="match status" value="1"/>
</dbReference>
<comment type="caution">
    <text evidence="2">The sequence shown here is derived from an EMBL/GenBank/DDBJ whole genome shotgun (WGS) entry which is preliminary data.</text>
</comment>
<gene>
    <name evidence="2" type="ORF">QUF54_03305</name>
</gene>
<sequence>MLKRIYINNFRCLVNFELTLDTMNLFLGANGTGKTTVFEVLLKLQQLIVEDQKINTLFKSSDLTRWQHSSQINFELEMVGNSGLYKYSLVIQPEKNQAQIQRECLLFDDKPLFEFNIQADAGMVQLYYDDHSHGPEYPFDCSRSGIAALSERPDNHKLTWFKKHLTQFIIVHINPATMDSESRQEESRPNWDLSNFAAWFRYLSQDQATLFDLTRELRDILPGFKAFKIIPAGEAKILSVGLLNPSVSQDIIYYKFDELSDGQRILIALYTLIHYSRVNEDYILCLDEPENFLALPEIQSWLDSLYEQCQEQHAQAILISHHPKLINYLANHAGYWFSRQDNGVVRIQRVIEAGESGLSMAELISRGWIYEE</sequence>
<dbReference type="Proteomes" id="UP001171945">
    <property type="component" value="Unassembled WGS sequence"/>
</dbReference>
<dbReference type="PANTHER" id="PTHR32182">
    <property type="entry name" value="DNA REPLICATION AND REPAIR PROTEIN RECF"/>
    <property type="match status" value="1"/>
</dbReference>
<reference evidence="2" key="1">
    <citation type="submission" date="2023-06" db="EMBL/GenBank/DDBJ databases">
        <title>Uncultivated large filamentous bacteria from sulfidic sediments reveal new species and different genomic features in energy metabolism and defense.</title>
        <authorList>
            <person name="Fonseca A."/>
        </authorList>
    </citation>
    <scope>NUCLEOTIDE SEQUENCE</scope>
    <source>
        <strain evidence="2">HSG4</strain>
    </source>
</reference>
<dbReference type="InterPro" id="IPR014555">
    <property type="entry name" value="RecF-like"/>
</dbReference>
<protein>
    <submittedName>
        <fullName evidence="2">AAA family ATPase</fullName>
    </submittedName>
</protein>
<dbReference type="SUPFAM" id="SSF52540">
    <property type="entry name" value="P-loop containing nucleoside triphosphate hydrolases"/>
    <property type="match status" value="1"/>
</dbReference>
<evidence type="ECO:0000313" key="3">
    <source>
        <dbReference type="Proteomes" id="UP001171945"/>
    </source>
</evidence>
<dbReference type="EMBL" id="JAUCGM010000127">
    <property type="protein sequence ID" value="MDM8562361.1"/>
    <property type="molecule type" value="Genomic_DNA"/>
</dbReference>
<keyword evidence="3" id="KW-1185">Reference proteome</keyword>
<dbReference type="CDD" id="cd00267">
    <property type="entry name" value="ABC_ATPase"/>
    <property type="match status" value="1"/>
</dbReference>
<feature type="domain" description="ATPase AAA-type core" evidence="1">
    <location>
        <begin position="24"/>
        <end position="327"/>
    </location>
</feature>
<accession>A0ABT7VRR6</accession>
<evidence type="ECO:0000259" key="1">
    <source>
        <dbReference type="Pfam" id="PF13304"/>
    </source>
</evidence>
<dbReference type="Gene3D" id="3.40.50.300">
    <property type="entry name" value="P-loop containing nucleotide triphosphate hydrolases"/>
    <property type="match status" value="2"/>
</dbReference>
<evidence type="ECO:0000313" key="2">
    <source>
        <dbReference type="EMBL" id="MDM8562361.1"/>
    </source>
</evidence>